<evidence type="ECO:0000259" key="6">
    <source>
        <dbReference type="Pfam" id="PF13515"/>
    </source>
</evidence>
<feature type="transmembrane region" description="Helical" evidence="5">
    <location>
        <begin position="419"/>
        <end position="437"/>
    </location>
</feature>
<evidence type="ECO:0000256" key="5">
    <source>
        <dbReference type="SAM" id="Phobius"/>
    </source>
</evidence>
<reference evidence="7 8" key="1">
    <citation type="submission" date="2021-01" db="EMBL/GenBank/DDBJ databases">
        <title>Whole genome shotgun sequence of Actinoplanes durhamensis NBRC 14914.</title>
        <authorList>
            <person name="Komaki H."/>
            <person name="Tamura T."/>
        </authorList>
    </citation>
    <scope>NUCLEOTIDE SEQUENCE [LARGE SCALE GENOMIC DNA]</scope>
    <source>
        <strain evidence="7 8">NBRC 14914</strain>
    </source>
</reference>
<feature type="transmembrane region" description="Helical" evidence="5">
    <location>
        <begin position="143"/>
        <end position="164"/>
    </location>
</feature>
<evidence type="ECO:0000256" key="2">
    <source>
        <dbReference type="ARBA" id="ARBA00022692"/>
    </source>
</evidence>
<dbReference type="InterPro" id="IPR049453">
    <property type="entry name" value="Memb_transporter_dom"/>
</dbReference>
<accession>A0ABQ3ZAA3</accession>
<feature type="transmembrane region" description="Helical" evidence="5">
    <location>
        <begin position="120"/>
        <end position="137"/>
    </location>
</feature>
<keyword evidence="8" id="KW-1185">Reference proteome</keyword>
<comment type="subcellular location">
    <subcellularLocation>
        <location evidence="1">Membrane</location>
        <topology evidence="1">Multi-pass membrane protein</topology>
    </subcellularLocation>
</comment>
<comment type="caution">
    <text evidence="7">The sequence shown here is derived from an EMBL/GenBank/DDBJ whole genome shotgun (WGS) entry which is preliminary data.</text>
</comment>
<feature type="transmembrane region" description="Helical" evidence="5">
    <location>
        <begin position="293"/>
        <end position="315"/>
    </location>
</feature>
<evidence type="ECO:0000256" key="1">
    <source>
        <dbReference type="ARBA" id="ARBA00004141"/>
    </source>
</evidence>
<protein>
    <submittedName>
        <fullName evidence="7">FUSC family protein</fullName>
    </submittedName>
</protein>
<organism evidence="7 8">
    <name type="scientific">Paractinoplanes durhamensis</name>
    <dbReference type="NCBI Taxonomy" id="113563"/>
    <lineage>
        <taxon>Bacteria</taxon>
        <taxon>Bacillati</taxon>
        <taxon>Actinomycetota</taxon>
        <taxon>Actinomycetes</taxon>
        <taxon>Micromonosporales</taxon>
        <taxon>Micromonosporaceae</taxon>
        <taxon>Paractinoplanes</taxon>
    </lineage>
</organism>
<feature type="transmembrane region" description="Helical" evidence="5">
    <location>
        <begin position="68"/>
        <end position="88"/>
    </location>
</feature>
<feature type="domain" description="Integral membrane bound transporter" evidence="6">
    <location>
        <begin position="308"/>
        <end position="432"/>
    </location>
</feature>
<feature type="transmembrane region" description="Helical" evidence="5">
    <location>
        <begin position="391"/>
        <end position="407"/>
    </location>
</feature>
<dbReference type="Proteomes" id="UP000637628">
    <property type="component" value="Unassembled WGS sequence"/>
</dbReference>
<keyword evidence="4 5" id="KW-0472">Membrane</keyword>
<proteinExistence type="predicted"/>
<keyword evidence="2 5" id="KW-0812">Transmembrane</keyword>
<gene>
    <name evidence="7" type="ORF">Adu01nite_81000</name>
</gene>
<name>A0ABQ3ZAA3_9ACTN</name>
<dbReference type="Pfam" id="PF13515">
    <property type="entry name" value="FUSC_2"/>
    <property type="match status" value="1"/>
</dbReference>
<keyword evidence="3 5" id="KW-1133">Transmembrane helix</keyword>
<sequence length="528" mass="53893">MPEVKAAAKVRPVDAAWAFALRAGLAVAIPLVVLVAAGHPAWAGVATFGAFTALYARDEPYPRRARVLTAAATGLIAGVFAGTAAALAPQPEPFGTAAVAVVGGAATLLCGRFRVGPPGGLMFAFATAVTSAMPATPTDLWRHPLLCAGSALLAWLIAMTGALIDRDAPMRLAVARALRAAAALSTAPAGTAGLLARQQAAAAIERAWRAVPPDRPAEALLIARAETELSGVHGHRPEAAAALRSLADQVARRGPAPVPETEQAETDEVLGRRIYALLLREPGPRRPGPVWPAAARVALGALAAGAAAGVLAHVTGLGHPYWAALSAVAVLQADSLRLTLHKSIQRAAGTTIGLFLAGAAVALPGDHWTLVAAIAIAQVCAELLVVRNYGLAMLAITPLALLVGELGKPTPAADLIGDRLVQTLLGCALGLIAAALVRNRAAARHLDEAIDEVTTATTALRRDRSDATGEARRLALLLLTLREAYGVASGEPGLDPGVTEQVLTAERAGRQVLAGRRDGPSGLSGSTA</sequence>
<dbReference type="EMBL" id="BOML01000066">
    <property type="protein sequence ID" value="GIE06750.1"/>
    <property type="molecule type" value="Genomic_DNA"/>
</dbReference>
<evidence type="ECO:0000313" key="7">
    <source>
        <dbReference type="EMBL" id="GIE06750.1"/>
    </source>
</evidence>
<evidence type="ECO:0000313" key="8">
    <source>
        <dbReference type="Proteomes" id="UP000637628"/>
    </source>
</evidence>
<feature type="transmembrane region" description="Helical" evidence="5">
    <location>
        <begin position="12"/>
        <end position="33"/>
    </location>
</feature>
<evidence type="ECO:0000256" key="4">
    <source>
        <dbReference type="ARBA" id="ARBA00023136"/>
    </source>
</evidence>
<feature type="transmembrane region" description="Helical" evidence="5">
    <location>
        <begin position="94"/>
        <end position="113"/>
    </location>
</feature>
<evidence type="ECO:0000256" key="3">
    <source>
        <dbReference type="ARBA" id="ARBA00022989"/>
    </source>
</evidence>